<dbReference type="KEGG" id="bbev:BBEV_0874"/>
<organism evidence="1 2">
    <name type="scientific">Salisediminibacterium beveridgei</name>
    <dbReference type="NCBI Taxonomy" id="632773"/>
    <lineage>
        <taxon>Bacteria</taxon>
        <taxon>Bacillati</taxon>
        <taxon>Bacillota</taxon>
        <taxon>Bacilli</taxon>
        <taxon>Bacillales</taxon>
        <taxon>Bacillaceae</taxon>
        <taxon>Salisediminibacterium</taxon>
    </lineage>
</organism>
<dbReference type="AlphaFoldDB" id="A0A1D7QTE3"/>
<keyword evidence="2" id="KW-1185">Reference proteome</keyword>
<evidence type="ECO:0000313" key="2">
    <source>
        <dbReference type="Proteomes" id="UP000094463"/>
    </source>
</evidence>
<sequence length="62" mass="7074">MRSFIGINHPFDRIDGARLTLVKVTHSFQSIMNSNGRAEDIQSPEPENGCSYEYFKIIQGKE</sequence>
<proteinExistence type="predicted"/>
<accession>A0A1D7QTE3</accession>
<name>A0A1D7QTE3_9BACI</name>
<evidence type="ECO:0000313" key="1">
    <source>
        <dbReference type="EMBL" id="AOM82245.1"/>
    </source>
</evidence>
<gene>
    <name evidence="1" type="ORF">BBEV_0874</name>
</gene>
<protein>
    <submittedName>
        <fullName evidence="1">Uncharacterized protein</fullName>
    </submittedName>
</protein>
<dbReference type="STRING" id="632773.BBEV_0874"/>
<dbReference type="EMBL" id="CP012502">
    <property type="protein sequence ID" value="AOM82245.1"/>
    <property type="molecule type" value="Genomic_DNA"/>
</dbReference>
<reference evidence="1 2" key="1">
    <citation type="submission" date="2015-08" db="EMBL/GenBank/DDBJ databases">
        <title>The complete genome sequence of Bacillus beveridgei MLTeJB.</title>
        <authorList>
            <person name="Hanson T.E."/>
            <person name="Mesa C."/>
            <person name="Basesman S.M."/>
            <person name="Oremland R.S."/>
        </authorList>
    </citation>
    <scope>NUCLEOTIDE SEQUENCE [LARGE SCALE GENOMIC DNA]</scope>
    <source>
        <strain evidence="1 2">MLTeJB</strain>
    </source>
</reference>
<dbReference type="Proteomes" id="UP000094463">
    <property type="component" value="Chromosome"/>
</dbReference>